<dbReference type="Proteomes" id="UP000828390">
    <property type="component" value="Unassembled WGS sequence"/>
</dbReference>
<comment type="catalytic activity">
    <reaction evidence="1">
        <text>UDP-N-acetyl-alpha-D-glucosamine = UDP-N-acetyl-alpha-D-galactosamine</text>
        <dbReference type="Rhea" id="RHEA:20517"/>
        <dbReference type="ChEBI" id="CHEBI:57705"/>
        <dbReference type="ChEBI" id="CHEBI:67138"/>
        <dbReference type="EC" id="5.1.3.7"/>
    </reaction>
</comment>
<dbReference type="InterPro" id="IPR036291">
    <property type="entry name" value="NAD(P)-bd_dom_sf"/>
</dbReference>
<dbReference type="Gene3D" id="3.40.50.720">
    <property type="entry name" value="NAD(P)-binding Rossmann-like Domain"/>
    <property type="match status" value="1"/>
</dbReference>
<protein>
    <recommendedName>
        <fullName evidence="9">UDP-glucose 4-epimerase</fullName>
        <ecNumber evidence="9">5.1.3.2</ecNumber>
    </recommendedName>
</protein>
<dbReference type="GO" id="GO:0003978">
    <property type="term" value="F:UDP-glucose 4-epimerase activity"/>
    <property type="evidence" value="ECO:0007669"/>
    <property type="project" value="UniProtKB-UniRule"/>
</dbReference>
<dbReference type="Pfam" id="PF16363">
    <property type="entry name" value="GDP_Man_Dehyd"/>
    <property type="match status" value="1"/>
</dbReference>
<evidence type="ECO:0000256" key="5">
    <source>
        <dbReference type="ARBA" id="ARBA00004947"/>
    </source>
</evidence>
<evidence type="ECO:0000256" key="8">
    <source>
        <dbReference type="ARBA" id="ARBA00023235"/>
    </source>
</evidence>
<keyword evidence="8 9" id="KW-0413">Isomerase</keyword>
<evidence type="ECO:0000256" key="3">
    <source>
        <dbReference type="ARBA" id="ARBA00001911"/>
    </source>
</evidence>
<keyword evidence="7" id="KW-0299">Galactose metabolism</keyword>
<keyword evidence="12" id="KW-1185">Reference proteome</keyword>
<evidence type="ECO:0000256" key="4">
    <source>
        <dbReference type="ARBA" id="ARBA00002760"/>
    </source>
</evidence>
<evidence type="ECO:0000256" key="2">
    <source>
        <dbReference type="ARBA" id="ARBA00000083"/>
    </source>
</evidence>
<dbReference type="AlphaFoldDB" id="A0A9D3Y9L2"/>
<sequence>MLVVSHSNLMFGMHVYLMELHILSDKSYQEHKMATGSILVTGGAGYVGTHTVVELVEAGYDVVVMDNLVNASMESMRRVNEITGKQVPTFSIDMLDKDALRDLFRKHKILCVMHFAGLKAVGESCNKPLLYYKTNIGGTISLLEVMKEFGVYNMIFSSSATVYGSPSYLPIDEKHPVGGCTNPYGKTKYFIEEILKDICTAEKPARRLRSAVGQWNVVLLRYFNPIGEDPQGVAVGRLKELTVYGNDYDTPDGTGVRDYIHVVDLAQGHVAALKYLEKGCGCKVFNLGTGKGYSVIEMAKAFEAASGKPVPYKIAGRRAGDIASCYADASLAEKELGWKAKLDLAKMCEDLWRWQSNNPTGFRTES</sequence>
<dbReference type="CDD" id="cd05247">
    <property type="entry name" value="UDP_G4E_1_SDR_e"/>
    <property type="match status" value="1"/>
</dbReference>
<comment type="catalytic activity">
    <reaction evidence="2 9">
        <text>UDP-alpha-D-glucose = UDP-alpha-D-galactose</text>
        <dbReference type="Rhea" id="RHEA:22168"/>
        <dbReference type="ChEBI" id="CHEBI:58885"/>
        <dbReference type="ChEBI" id="CHEBI:66914"/>
        <dbReference type="EC" id="5.1.3.2"/>
    </reaction>
</comment>
<comment type="function">
    <text evidence="4">Catalyzes two distinct but analogous reactions: the reversible epimerization of UDP-glucose to UDP-galactose and the reversible epimerization of UDP-N-acetylglucosamine to UDP-N-acetylgalactosamine. The reaction with UDP-Gal plays a critical role in the Leloir pathway of galactose catabolism in which galactose is converted to the glycolytic intermediate glucose 6-phosphate. It contributes to the catabolism of dietary galactose and enables the endogenous biosynthesis of both UDP-Gal and UDP-GalNAc when exogenous sources are limited. Both UDP-sugar interconversions are important in the synthesis of glycoproteins and glycolipids.</text>
</comment>
<evidence type="ECO:0000256" key="9">
    <source>
        <dbReference type="RuleBase" id="RU366046"/>
    </source>
</evidence>
<accession>A0A9D3Y9L2</accession>
<dbReference type="Gene3D" id="3.90.25.10">
    <property type="entry name" value="UDP-galactose 4-epimerase, domain 1"/>
    <property type="match status" value="1"/>
</dbReference>
<evidence type="ECO:0000313" key="12">
    <source>
        <dbReference type="Proteomes" id="UP000828390"/>
    </source>
</evidence>
<gene>
    <name evidence="11" type="ORF">DPMN_082222</name>
</gene>
<dbReference type="EMBL" id="JAIWYP010000016">
    <property type="protein sequence ID" value="KAH3694781.1"/>
    <property type="molecule type" value="Genomic_DNA"/>
</dbReference>
<proteinExistence type="inferred from homology"/>
<dbReference type="InterPro" id="IPR005886">
    <property type="entry name" value="UDP_G4E"/>
</dbReference>
<dbReference type="EC" id="5.1.3.2" evidence="9"/>
<comment type="cofactor">
    <cofactor evidence="3 9">
        <name>NAD(+)</name>
        <dbReference type="ChEBI" id="CHEBI:57540"/>
    </cofactor>
</comment>
<dbReference type="NCBIfam" id="TIGR01179">
    <property type="entry name" value="galE"/>
    <property type="match status" value="1"/>
</dbReference>
<dbReference type="GO" id="GO:0033499">
    <property type="term" value="P:galactose catabolic process via UDP-galactose, Leloir pathway"/>
    <property type="evidence" value="ECO:0007669"/>
    <property type="project" value="TreeGrafter"/>
</dbReference>
<dbReference type="SUPFAM" id="SSF51735">
    <property type="entry name" value="NAD(P)-binding Rossmann-fold domains"/>
    <property type="match status" value="1"/>
</dbReference>
<evidence type="ECO:0000256" key="1">
    <source>
        <dbReference type="ARBA" id="ARBA00000014"/>
    </source>
</evidence>
<name>A0A9D3Y9L2_DREPO</name>
<dbReference type="PANTHER" id="PTHR43725">
    <property type="entry name" value="UDP-GLUCOSE 4-EPIMERASE"/>
    <property type="match status" value="1"/>
</dbReference>
<organism evidence="11 12">
    <name type="scientific">Dreissena polymorpha</name>
    <name type="common">Zebra mussel</name>
    <name type="synonym">Mytilus polymorpha</name>
    <dbReference type="NCBI Taxonomy" id="45954"/>
    <lineage>
        <taxon>Eukaryota</taxon>
        <taxon>Metazoa</taxon>
        <taxon>Spiralia</taxon>
        <taxon>Lophotrochozoa</taxon>
        <taxon>Mollusca</taxon>
        <taxon>Bivalvia</taxon>
        <taxon>Autobranchia</taxon>
        <taxon>Heteroconchia</taxon>
        <taxon>Euheterodonta</taxon>
        <taxon>Imparidentia</taxon>
        <taxon>Neoheterodontei</taxon>
        <taxon>Myida</taxon>
        <taxon>Dreissenoidea</taxon>
        <taxon>Dreissenidae</taxon>
        <taxon>Dreissena</taxon>
    </lineage>
</organism>
<evidence type="ECO:0000256" key="7">
    <source>
        <dbReference type="ARBA" id="ARBA00023144"/>
    </source>
</evidence>
<keyword evidence="6 9" id="KW-0520">NAD</keyword>
<evidence type="ECO:0000256" key="6">
    <source>
        <dbReference type="ARBA" id="ARBA00023027"/>
    </source>
</evidence>
<reference evidence="11" key="2">
    <citation type="submission" date="2020-11" db="EMBL/GenBank/DDBJ databases">
        <authorList>
            <person name="McCartney M.A."/>
            <person name="Auch B."/>
            <person name="Kono T."/>
            <person name="Mallez S."/>
            <person name="Becker A."/>
            <person name="Gohl D.M."/>
            <person name="Silverstein K.A.T."/>
            <person name="Koren S."/>
            <person name="Bechman K.B."/>
            <person name="Herman A."/>
            <person name="Abrahante J.E."/>
            <person name="Garbe J."/>
        </authorList>
    </citation>
    <scope>NUCLEOTIDE SEQUENCE</scope>
    <source>
        <strain evidence="11">Duluth1</strain>
        <tissue evidence="11">Whole animal</tissue>
    </source>
</reference>
<dbReference type="PANTHER" id="PTHR43725:SF47">
    <property type="entry name" value="UDP-GLUCOSE 4-EPIMERASE"/>
    <property type="match status" value="1"/>
</dbReference>
<evidence type="ECO:0000313" key="11">
    <source>
        <dbReference type="EMBL" id="KAH3694781.1"/>
    </source>
</evidence>
<comment type="pathway">
    <text evidence="5 9">Carbohydrate metabolism; galactose metabolism.</text>
</comment>
<keyword evidence="9" id="KW-0119">Carbohydrate metabolism</keyword>
<dbReference type="PRINTS" id="PR01713">
    <property type="entry name" value="NUCEPIMERASE"/>
</dbReference>
<dbReference type="GO" id="GO:0003974">
    <property type="term" value="F:UDP-N-acetylglucosamine 4-epimerase activity"/>
    <property type="evidence" value="ECO:0007669"/>
    <property type="project" value="UniProtKB-EC"/>
</dbReference>
<comment type="subunit">
    <text evidence="9">Homodimer.</text>
</comment>
<comment type="caution">
    <text evidence="11">The sequence shown here is derived from an EMBL/GenBank/DDBJ whole genome shotgun (WGS) entry which is preliminary data.</text>
</comment>
<comment type="similarity">
    <text evidence="9">Belongs to the NAD(P)-dependent epimerase/dehydratase family.</text>
</comment>
<dbReference type="InterPro" id="IPR016040">
    <property type="entry name" value="NAD(P)-bd_dom"/>
</dbReference>
<evidence type="ECO:0000259" key="10">
    <source>
        <dbReference type="Pfam" id="PF16363"/>
    </source>
</evidence>
<dbReference type="GO" id="GO:0005829">
    <property type="term" value="C:cytosol"/>
    <property type="evidence" value="ECO:0007669"/>
    <property type="project" value="TreeGrafter"/>
</dbReference>
<reference evidence="11" key="1">
    <citation type="journal article" date="2019" name="bioRxiv">
        <title>The Genome of the Zebra Mussel, Dreissena polymorpha: A Resource for Invasive Species Research.</title>
        <authorList>
            <person name="McCartney M.A."/>
            <person name="Auch B."/>
            <person name="Kono T."/>
            <person name="Mallez S."/>
            <person name="Zhang Y."/>
            <person name="Obille A."/>
            <person name="Becker A."/>
            <person name="Abrahante J.E."/>
            <person name="Garbe J."/>
            <person name="Badalamenti J.P."/>
            <person name="Herman A."/>
            <person name="Mangelson H."/>
            <person name="Liachko I."/>
            <person name="Sullivan S."/>
            <person name="Sone E.D."/>
            <person name="Koren S."/>
            <person name="Silverstein K.A.T."/>
            <person name="Beckman K.B."/>
            <person name="Gohl D.M."/>
        </authorList>
    </citation>
    <scope>NUCLEOTIDE SEQUENCE</scope>
    <source>
        <strain evidence="11">Duluth1</strain>
        <tissue evidence="11">Whole animal</tissue>
    </source>
</reference>
<feature type="domain" description="NAD(P)-binding" evidence="10">
    <location>
        <begin position="39"/>
        <end position="350"/>
    </location>
</feature>